<name>M1LPW8_9CLOT</name>
<feature type="transmembrane region" description="Helical" evidence="8">
    <location>
        <begin position="67"/>
        <end position="87"/>
    </location>
</feature>
<proteinExistence type="predicted"/>
<feature type="transmembrane region" description="Helical" evidence="8">
    <location>
        <begin position="405"/>
        <end position="428"/>
    </location>
</feature>
<organism evidence="10 11">
    <name type="scientific">Clostridium saccharoperbutylacetonicum N1-4(HMT)</name>
    <dbReference type="NCBI Taxonomy" id="931276"/>
    <lineage>
        <taxon>Bacteria</taxon>
        <taxon>Bacillati</taxon>
        <taxon>Bacillota</taxon>
        <taxon>Clostridia</taxon>
        <taxon>Eubacteriales</taxon>
        <taxon>Clostridiaceae</taxon>
        <taxon>Clostridium</taxon>
    </lineage>
</organism>
<evidence type="ECO:0000313" key="11">
    <source>
        <dbReference type="Proteomes" id="UP000011728"/>
    </source>
</evidence>
<dbReference type="SUPFAM" id="SSF116726">
    <property type="entry name" value="TrkA C-terminal domain-like"/>
    <property type="match status" value="1"/>
</dbReference>
<dbReference type="InterPro" id="IPR036721">
    <property type="entry name" value="RCK_C_sf"/>
</dbReference>
<feature type="transmembrane region" description="Helical" evidence="8">
    <location>
        <begin position="164"/>
        <end position="189"/>
    </location>
</feature>
<keyword evidence="7" id="KW-0868">Chloride</keyword>
<sequence>MESRVINNKHSIKKILEGRKKLKFKLVMQSAAIGIIVGLIIVCNRILISKLNSVAEYLYEYATFSVVRLIFLFVGLALIGIGIGHLVRKDPMISGSGIPQVEGILMKEIKVNPLRVLVYKFIGGTIALGVGLSAGREGPSVQMGACVGQVFSRFFKRNTTEENYLLTSGASAGLAAAFNAPVSGVMFALEEVHKNFSPLVLLSAMAASIMADFVCKEFLGIQPALDFTGVKVFPLAYYFSLPILGIILGILGKIFNKGILKSQEIYALLKNMPVELKVAIPFLITGIVGVNSPILLGGGHELIMAMSKTNFTLKILIIYLIIKFILTLVCFGSGAPGGIFFPLLLLGALAGNIFGVLFCKMSNLPQIYIINFIIFAMAGHFAATVKAPITGVVLITEMTGSFEHLLALTIVVITSYLISEFMNLTPIYESLLERLLKKNSKDKSEEELKWNGKTKTLLEISVCMESYMEEKLVKEIQWPENSLLVAIKRGDKEIIPKGDTQILNGDYLVVMANEFEAAECLRKIKLLAAEEV</sequence>
<dbReference type="Gene3D" id="3.30.70.1450">
    <property type="entry name" value="Regulator of K+ conductance, C-terminal domain"/>
    <property type="match status" value="1"/>
</dbReference>
<keyword evidence="2" id="KW-0813">Transport</keyword>
<dbReference type="OrthoDB" id="9812438at2"/>
<feature type="transmembrane region" description="Helical" evidence="8">
    <location>
        <begin position="366"/>
        <end position="385"/>
    </location>
</feature>
<dbReference type="Pfam" id="PF02080">
    <property type="entry name" value="TrkA_C"/>
    <property type="match status" value="1"/>
</dbReference>
<gene>
    <name evidence="10" type="primary">clcA</name>
    <name evidence="10" type="ORF">Cspa_c11440</name>
</gene>
<feature type="domain" description="RCK C-terminal" evidence="9">
    <location>
        <begin position="443"/>
        <end position="527"/>
    </location>
</feature>
<dbReference type="EMBL" id="CP004121">
    <property type="protein sequence ID" value="AGF54920.1"/>
    <property type="molecule type" value="Genomic_DNA"/>
</dbReference>
<evidence type="ECO:0000256" key="1">
    <source>
        <dbReference type="ARBA" id="ARBA00004141"/>
    </source>
</evidence>
<dbReference type="KEGG" id="csr:Cspa_c11440"/>
<dbReference type="PANTHER" id="PTHR45711">
    <property type="entry name" value="CHLORIDE CHANNEL PROTEIN"/>
    <property type="match status" value="1"/>
</dbReference>
<evidence type="ECO:0000256" key="8">
    <source>
        <dbReference type="SAM" id="Phobius"/>
    </source>
</evidence>
<dbReference type="AlphaFoldDB" id="M1LPW8"/>
<dbReference type="PANTHER" id="PTHR45711:SF6">
    <property type="entry name" value="CHLORIDE CHANNEL PROTEIN"/>
    <property type="match status" value="1"/>
</dbReference>
<feature type="transmembrane region" description="Helical" evidence="8">
    <location>
        <begin position="235"/>
        <end position="255"/>
    </location>
</feature>
<dbReference type="CDD" id="cd01031">
    <property type="entry name" value="EriC"/>
    <property type="match status" value="1"/>
</dbReference>
<dbReference type="Proteomes" id="UP000011728">
    <property type="component" value="Chromosome"/>
</dbReference>
<keyword evidence="5" id="KW-0406">Ion transport</keyword>
<dbReference type="HOGENOM" id="CLU_015263_7_4_9"/>
<dbReference type="GO" id="GO:0005247">
    <property type="term" value="F:voltage-gated chloride channel activity"/>
    <property type="evidence" value="ECO:0007669"/>
    <property type="project" value="TreeGrafter"/>
</dbReference>
<dbReference type="PRINTS" id="PR00762">
    <property type="entry name" value="CLCHANNEL"/>
</dbReference>
<evidence type="ECO:0000313" key="10">
    <source>
        <dbReference type="EMBL" id="AGF54920.1"/>
    </source>
</evidence>
<comment type="subcellular location">
    <subcellularLocation>
        <location evidence="1">Membrane</location>
        <topology evidence="1">Multi-pass membrane protein</topology>
    </subcellularLocation>
</comment>
<feature type="transmembrane region" description="Helical" evidence="8">
    <location>
        <begin position="278"/>
        <end position="299"/>
    </location>
</feature>
<evidence type="ECO:0000256" key="3">
    <source>
        <dbReference type="ARBA" id="ARBA00022692"/>
    </source>
</evidence>
<accession>M1LPW8</accession>
<dbReference type="eggNOG" id="COG0569">
    <property type="taxonomic scope" value="Bacteria"/>
</dbReference>
<evidence type="ECO:0000256" key="4">
    <source>
        <dbReference type="ARBA" id="ARBA00022989"/>
    </source>
</evidence>
<dbReference type="RefSeq" id="WP_015391245.1">
    <property type="nucleotide sequence ID" value="NC_020291.1"/>
</dbReference>
<dbReference type="PROSITE" id="PS51202">
    <property type="entry name" value="RCK_C"/>
    <property type="match status" value="1"/>
</dbReference>
<keyword evidence="4 8" id="KW-1133">Transmembrane helix</keyword>
<dbReference type="GO" id="GO:0008324">
    <property type="term" value="F:monoatomic cation transmembrane transporter activity"/>
    <property type="evidence" value="ECO:0007669"/>
    <property type="project" value="InterPro"/>
</dbReference>
<evidence type="ECO:0000256" key="2">
    <source>
        <dbReference type="ARBA" id="ARBA00022448"/>
    </source>
</evidence>
<dbReference type="GO" id="GO:0006813">
    <property type="term" value="P:potassium ion transport"/>
    <property type="evidence" value="ECO:0007669"/>
    <property type="project" value="InterPro"/>
</dbReference>
<keyword evidence="3 8" id="KW-0812">Transmembrane</keyword>
<dbReference type="GO" id="GO:0005886">
    <property type="term" value="C:plasma membrane"/>
    <property type="evidence" value="ECO:0007669"/>
    <property type="project" value="TreeGrafter"/>
</dbReference>
<dbReference type="PATRIC" id="fig|931276.5.peg.1101"/>
<keyword evidence="11" id="KW-1185">Reference proteome</keyword>
<feature type="transmembrane region" description="Helical" evidence="8">
    <location>
        <begin position="311"/>
        <end position="334"/>
    </location>
</feature>
<feature type="transmembrane region" description="Helical" evidence="8">
    <location>
        <begin position="340"/>
        <end position="359"/>
    </location>
</feature>
<dbReference type="InterPro" id="IPR001807">
    <property type="entry name" value="ClC"/>
</dbReference>
<feature type="transmembrane region" description="Helical" evidence="8">
    <location>
        <begin position="195"/>
        <end position="215"/>
    </location>
</feature>
<dbReference type="InterPro" id="IPR006037">
    <property type="entry name" value="RCK_C"/>
</dbReference>
<dbReference type="STRING" id="36745.CLSAP_11480"/>
<dbReference type="eggNOG" id="COG0038">
    <property type="taxonomic scope" value="Bacteria"/>
</dbReference>
<reference evidence="10 11" key="1">
    <citation type="submission" date="2013-02" db="EMBL/GenBank/DDBJ databases">
        <title>Genome sequence of Clostridium saccharoperbutylacetonicum N1-4(HMT).</title>
        <authorList>
            <person name="Poehlein A."/>
            <person name="Daniel R."/>
        </authorList>
    </citation>
    <scope>NUCLEOTIDE SEQUENCE [LARGE SCALE GENOMIC DNA]</scope>
    <source>
        <strain evidence="11">N1-4(HMT)</strain>
    </source>
</reference>
<dbReference type="InterPro" id="IPR014743">
    <property type="entry name" value="Cl-channel_core"/>
</dbReference>
<dbReference type="Gene3D" id="1.10.3080.10">
    <property type="entry name" value="Clc chloride channel"/>
    <property type="match status" value="1"/>
</dbReference>
<protein>
    <submittedName>
        <fullName evidence="10">H(+)/Cl(-) exchange transporter ClcA</fullName>
    </submittedName>
</protein>
<dbReference type="SUPFAM" id="SSF81340">
    <property type="entry name" value="Clc chloride channel"/>
    <property type="match status" value="1"/>
</dbReference>
<dbReference type="Pfam" id="PF00654">
    <property type="entry name" value="Voltage_CLC"/>
    <property type="match status" value="1"/>
</dbReference>
<evidence type="ECO:0000256" key="5">
    <source>
        <dbReference type="ARBA" id="ARBA00023065"/>
    </source>
</evidence>
<evidence type="ECO:0000256" key="7">
    <source>
        <dbReference type="ARBA" id="ARBA00023214"/>
    </source>
</evidence>
<feature type="transmembrane region" description="Helical" evidence="8">
    <location>
        <begin position="26"/>
        <end position="47"/>
    </location>
</feature>
<evidence type="ECO:0000259" key="9">
    <source>
        <dbReference type="PROSITE" id="PS51202"/>
    </source>
</evidence>
<keyword evidence="6 8" id="KW-0472">Membrane</keyword>
<evidence type="ECO:0000256" key="6">
    <source>
        <dbReference type="ARBA" id="ARBA00023136"/>
    </source>
</evidence>